<protein>
    <submittedName>
        <fullName evidence="1">Uncharacterized protein</fullName>
    </submittedName>
</protein>
<evidence type="ECO:0000313" key="1">
    <source>
        <dbReference type="EMBL" id="CAX32054.1"/>
    </source>
</evidence>
<reference evidence="1 2" key="1">
    <citation type="journal article" date="2003" name="Nature">
        <title>Genome divergence in two Prochlorococcus ecotypes reflects oceanic niche differentiation.</title>
        <authorList>
            <person name="Rocap G."/>
            <person name="Larimer F.W."/>
            <person name="Lamerdin J.E."/>
            <person name="Malfatti S."/>
            <person name="Chain P."/>
            <person name="Ahlgren N.A."/>
            <person name="Arellano A."/>
            <person name="Coleman M."/>
            <person name="Hauser L."/>
            <person name="Hess W.R."/>
            <person name="Johnson Z.I."/>
            <person name="Land M.L."/>
            <person name="Lindell D."/>
            <person name="Post A.F."/>
            <person name="Regala W."/>
            <person name="Shah M."/>
            <person name="Shaw S.L."/>
            <person name="Steglich C."/>
            <person name="Sullivan M.B."/>
            <person name="Ting C.S."/>
            <person name="Tolonen A."/>
            <person name="Webb E.A."/>
            <person name="Zinser E.R."/>
            <person name="Chisholm S.W."/>
        </authorList>
    </citation>
    <scope>NUCLEOTIDE SEQUENCE [LARGE SCALE GENOMIC DNA]</scope>
    <source>
        <strain evidence="2">MIT 9313</strain>
    </source>
</reference>
<keyword evidence="2" id="KW-1185">Reference proteome</keyword>
<dbReference type="KEGG" id="pmt:PMT_2535"/>
<dbReference type="EMBL" id="BX548175">
    <property type="protein sequence ID" value="CAX32054.1"/>
    <property type="molecule type" value="Genomic_DNA"/>
</dbReference>
<proteinExistence type="predicted"/>
<dbReference type="AlphaFoldDB" id="B9ERV6"/>
<sequence length="40" mass="5150">MRWIDRWILIRKNRTRAVQVVMSIADRPWFLRPFWFGRKF</sequence>
<dbReference type="Proteomes" id="UP000001423">
    <property type="component" value="Chromosome"/>
</dbReference>
<accession>B9ERV6</accession>
<name>B9ERV6_PROMM</name>
<organism evidence="1 2">
    <name type="scientific">Prochlorococcus marinus (strain MIT 9313)</name>
    <dbReference type="NCBI Taxonomy" id="74547"/>
    <lineage>
        <taxon>Bacteria</taxon>
        <taxon>Bacillati</taxon>
        <taxon>Cyanobacteriota</taxon>
        <taxon>Cyanophyceae</taxon>
        <taxon>Synechococcales</taxon>
        <taxon>Prochlorococcaceae</taxon>
        <taxon>Prochlorococcus</taxon>
    </lineage>
</organism>
<dbReference type="HOGENOM" id="CLU_3294875_0_0_3"/>
<gene>
    <name evidence="1" type="ordered locus">PMT_2535</name>
</gene>
<evidence type="ECO:0000313" key="2">
    <source>
        <dbReference type="Proteomes" id="UP000001423"/>
    </source>
</evidence>